<feature type="domain" description="SMP" evidence="3">
    <location>
        <begin position="1206"/>
        <end position="1252"/>
    </location>
</feature>
<feature type="transmembrane region" description="Helical" evidence="1">
    <location>
        <begin position="846"/>
        <end position="869"/>
    </location>
</feature>
<dbReference type="GO" id="GO:0000148">
    <property type="term" value="C:1,3-beta-D-glucan synthase complex"/>
    <property type="evidence" value="ECO:0007669"/>
    <property type="project" value="InterPro"/>
</dbReference>
<dbReference type="InterPro" id="IPR003440">
    <property type="entry name" value="Glyco_trans_48_dom"/>
</dbReference>
<feature type="domain" description="SMP" evidence="3">
    <location>
        <begin position="1261"/>
        <end position="1319"/>
    </location>
</feature>
<dbReference type="OrthoDB" id="954305at2759"/>
<proteinExistence type="predicted"/>
<dbReference type="GO" id="GO:0005886">
    <property type="term" value="C:plasma membrane"/>
    <property type="evidence" value="ECO:0007669"/>
    <property type="project" value="TreeGrafter"/>
</dbReference>
<accession>A0A8J5Z2X0</accession>
<keyword evidence="1" id="KW-0812">Transmembrane</keyword>
<dbReference type="Proteomes" id="UP000701853">
    <property type="component" value="Chromosome 3"/>
</dbReference>
<feature type="transmembrane region" description="Helical" evidence="1">
    <location>
        <begin position="1058"/>
        <end position="1076"/>
    </location>
</feature>
<dbReference type="PANTHER" id="PTHR12741:SF7">
    <property type="entry name" value="CALLOSE SYNTHASE 12"/>
    <property type="match status" value="1"/>
</dbReference>
<evidence type="ECO:0000313" key="5">
    <source>
        <dbReference type="EMBL" id="KAG8499766.1"/>
    </source>
</evidence>
<dbReference type="Pfam" id="PF25968">
    <property type="entry name" value="CALS1"/>
    <property type="match status" value="2"/>
</dbReference>
<feature type="transmembrane region" description="Helical" evidence="1">
    <location>
        <begin position="986"/>
        <end position="1006"/>
    </location>
</feature>
<feature type="transmembrane region" description="Helical" evidence="1">
    <location>
        <begin position="2271"/>
        <end position="2292"/>
    </location>
</feature>
<dbReference type="InterPro" id="IPR058851">
    <property type="entry name" value="CALS1_helical"/>
</dbReference>
<reference evidence="5 6" key="1">
    <citation type="journal article" date="2021" name="bioRxiv">
        <title>The Gossypium anomalum genome as a resource for cotton improvement and evolutionary analysis of hybrid incompatibility.</title>
        <authorList>
            <person name="Grover C.E."/>
            <person name="Yuan D."/>
            <person name="Arick M.A."/>
            <person name="Miller E.R."/>
            <person name="Hu G."/>
            <person name="Peterson D.G."/>
            <person name="Wendel J.F."/>
            <person name="Udall J.A."/>
        </authorList>
    </citation>
    <scope>NUCLEOTIDE SEQUENCE [LARGE SCALE GENOMIC DNA]</scope>
    <source>
        <strain evidence="5">JFW-Udall</strain>
        <tissue evidence="5">Leaf</tissue>
    </source>
</reference>
<feature type="transmembrane region" description="Helical" evidence="1">
    <location>
        <begin position="684"/>
        <end position="707"/>
    </location>
</feature>
<evidence type="ECO:0008006" key="7">
    <source>
        <dbReference type="Google" id="ProtNLM"/>
    </source>
</evidence>
<feature type="transmembrane region" description="Helical" evidence="1">
    <location>
        <begin position="1018"/>
        <end position="1038"/>
    </location>
</feature>
<feature type="domain" description="Callose synthase helical" evidence="4">
    <location>
        <begin position="60"/>
        <end position="244"/>
    </location>
</feature>
<feature type="transmembrane region" description="Helical" evidence="1">
    <location>
        <begin position="953"/>
        <end position="974"/>
    </location>
</feature>
<feature type="domain" description="Glycosyl transferase 48" evidence="2">
    <location>
        <begin position="1569"/>
        <end position="2244"/>
    </location>
</feature>
<dbReference type="PANTHER" id="PTHR12741">
    <property type="entry name" value="LYST-INTERACTING PROTEIN LIP5 DOPAMINE RESPONSIVE PROTEIN DRG-1"/>
    <property type="match status" value="1"/>
</dbReference>
<evidence type="ECO:0000256" key="1">
    <source>
        <dbReference type="SAM" id="Phobius"/>
    </source>
</evidence>
<feature type="transmembrane region" description="Helical" evidence="1">
    <location>
        <begin position="2376"/>
        <end position="2394"/>
    </location>
</feature>
<feature type="transmembrane region" description="Helical" evidence="1">
    <location>
        <begin position="2163"/>
        <end position="2187"/>
    </location>
</feature>
<keyword evidence="1" id="KW-1133">Transmembrane helix</keyword>
<keyword evidence="6" id="KW-1185">Reference proteome</keyword>
<name>A0A8J5Z2X0_9ROSI</name>
<comment type="caution">
    <text evidence="5">The sequence shown here is derived from an EMBL/GenBank/DDBJ whole genome shotgun (WGS) entry which is preliminary data.</text>
</comment>
<dbReference type="Pfam" id="PF04927">
    <property type="entry name" value="SMP"/>
    <property type="match status" value="2"/>
</dbReference>
<evidence type="ECO:0000313" key="6">
    <source>
        <dbReference type="Proteomes" id="UP000701853"/>
    </source>
</evidence>
<dbReference type="InterPro" id="IPR007011">
    <property type="entry name" value="LEA_SMP_dom"/>
</dbReference>
<feature type="transmembrane region" description="Helical" evidence="1">
    <location>
        <begin position="2245"/>
        <end position="2264"/>
    </location>
</feature>
<feature type="transmembrane region" description="Helical" evidence="1">
    <location>
        <begin position="2000"/>
        <end position="2025"/>
    </location>
</feature>
<feature type="domain" description="Callose synthase helical" evidence="4">
    <location>
        <begin position="1377"/>
        <end position="1562"/>
    </location>
</feature>
<dbReference type="EMBL" id="JAHUZN010000003">
    <property type="protein sequence ID" value="KAG8499766.1"/>
    <property type="molecule type" value="Genomic_DNA"/>
</dbReference>
<evidence type="ECO:0000259" key="4">
    <source>
        <dbReference type="Pfam" id="PF25968"/>
    </source>
</evidence>
<protein>
    <recommendedName>
        <fullName evidence="7">1,3-beta-glucan synthase</fullName>
    </recommendedName>
</protein>
<gene>
    <name evidence="5" type="ORF">CXB51_006291</name>
</gene>
<feature type="transmembrane region" description="Helical" evidence="1">
    <location>
        <begin position="1107"/>
        <end position="1130"/>
    </location>
</feature>
<sequence length="2519" mass="291784">MQLPLKMIELESNQVKANKFALIWNEIVTTFREEDIISDQEVELLQLPLNSWEIKVIRWPCFVLGNELLRALDLATDLYDAPDNWLWHKICKNEYRRCAVIETYDCVKYLMLHKLIKSNTEEHSILKALFREIDHSIETEKFTKTFRTIALLQIHSKLIKLVELLLEPTESVNEIANAMQSLYAIVVPYLFKAKTMDQLREDGLAPKSRFAMARWLFKNTVESLDPSNKDFYMQLQRLHTILTTRDSMHTIPVNNEARRRLAFFSNSLFMKMPRAPQVKKMIAFSVLTPFNDEDVLYSKETLKTKNGDGISILYYLQTIYDDEWKNFIERMRREGMVIADEIWTTKLRDLRLWASYRGQTFARTVRGMMYYYRALLLLAFLDSSTETDITITKEEEGIALMKYTYVVSCQKYWEHKAIGDLRAEEIIDLLKHNEALRMAYVDQVSTGRDKKEYYSVLIKYEQQLQREVEIYRIKLPGPMNIGEGKPENQNHGIVFTRGDAVQTIDMNQDNYFEEALKIRNLLEEFKHHHGIHRPTILGVREHIFSGSVSSVAWFMSAQETTFVTLFQRLFANLLKIRMHYGHPDVFDRLWFMTRGGLSKASKVINISEDIFAGFNCTLRGDSVTHHEYIQAGKGRDLGLNQISTFEAKIACGSGEQFLSRDVYRLGQRLDFFRMLSFFHTTIGYFFNTTVIILSVNGFLWGQLYLALSGVENSILGYDNNSKKALSAVINQDLIIQFGLFTTLPAILESYVENGFLEAIWEFLIMQLQLSTVFYTFSMGTRAHFFGRTILHGGAKYQQTGRNLVVQHTSFAENYRLYARSHFIKAIEFGLILMVYATYTPSAKVTFFYIDMSVTCWLLVLSWIFAPFLFNPSGFDWLKTVHDFDDFMNWIWYRGGIFAKATESWESWWYEEQHHLVITSLWGKLLEIILNLRFFFFQYGIVYHLGISGQSRNVFVCLWSWIFIFAAFGIYLTMSYVRDKYGAKKHIYVRLAEFLLMVLGILLVIALRRFTAFKNVDIFTSLLALVPTGWGLISIAQVFGPLLRHTRLWDSVVSLARYYEMMFGVIVMGPVAVLSWMPGFQSMQTRILFNDVFSRGLQMFKIITHKRYVDIFTSLLAFIPTGWGLISIAQVFRPLPRHTRLWDSVDSEARFYEILFGVIVMAPVAALPWIPRFQPMQPRILLLMHLAKGLQMFKDVTFNHQFLTLITKTAGDKLVDQSDAAAVQAAEVRATGSNVIIPGGLAATAQSAAAHNATLDRDEEKIKLNQVLTGATAKLPADKAVTRQDAEGVVSAELRNNPNVATHPGGVAASMAAAARLNENQPFNMVELESNKVKANKFALIWNEIVTTFREEDIISDQEVELLQLLPSSWEIRVIRWPCFLLGNELLRALDLATDFNDAPDNWLWDKICKNEYRRCAVIETYDCVKYLMLHKLIKSNTEEHSILKTLFQEINHSIETEKFTKTFRMIALLQIHSKLIKLVELLLEPNKNVNEIANAVHSLYVTVVPYFFKAKRTMDQFREDGLAPKSQTTRAGSLFENAVESLDPSNKDFYMQVKRLHTILTTRDSMRTIPVNNEARRRLAFFSNSLFMKMPRAPQVEEMIAFSILTPFNDEDVLYSKETLKTKNEDGISILYYLQTIYDDEWKNFIERMRREGMVTADEIWTTKLRDLRLWASYRGQTFARTVRGMMYYYRALQLLAFLDSSSETDITVTKEEEGIALMKYTYVVSCQKYWEHKAIGDPRAEEIIDLLKHNEALRMAYVDEVSTESDEKEYYSVLVKYNRQLQREVEIYRIKLPGPMDIGEGKPENQNHGIVFTRGDAVQTIDMNQDNYFEEALKIRNLLEEFKHHHGIHRPTILGVREHIFSGSVSSVAWFMSAQESSFVTLFQRLFANPMKIRMHYGHPDMFDRLWFMTRGGLSKASKVINISEDIFAGFNCTLRGGSVTHNEYIQVGKGRDLGLNQISTFEAKIACGSGEQFLSRDVYRLGQRLDFFRMLSFFHTTIGYFFNTTVIVLSVYGFLWGQLYLALSGVENSVLGNDTNSKKALSAVINQELIIQFGLFMTLPAILESAVENGFLEAIWEFLVMQLQLSTVFYTFSMGTRVHFFGRTVLHGGAKYRQTGRNFVVQHTSFAENYRLYARSHFIKAIEFGLILIVYATYTPSAKVTFFYIDMSVTCWLLVLSWIFAPFLFNPSGFDWLKTVDDFDDFMNWIWYRGSIFAKATESWESWWYEEQHHLLTTSLWGKLREIILNLRFFFFQYGIVYHLGISGQSRNVFVYLWSWIFIFAAFGIYLTMSYVRDNFGAKKHIYVRLAEFLLMVLGILAVIALRRFTAFKYVDIFNSLLALVPTGWGLISIAQVFRPLLRHARLWDSVVSLARYYEMMFGVIVMGPVAVLSWMPGFQSMQTRILFNDSFSKGLQMFKIITEKVHQKDSIGFYSHWLGTYIDCSGISTLLRHTRLWDSVVSVARFYEILFGVIVMAPVAALSWIPRFQPMQTSILFNDAFSKGLQMFKIITEKVHQKDV</sequence>
<feature type="domain" description="Glycosyl transferase 48" evidence="2">
    <location>
        <begin position="251"/>
        <end position="969"/>
    </location>
</feature>
<organism evidence="5 6">
    <name type="scientific">Gossypium anomalum</name>
    <dbReference type="NCBI Taxonomy" id="47600"/>
    <lineage>
        <taxon>Eukaryota</taxon>
        <taxon>Viridiplantae</taxon>
        <taxon>Streptophyta</taxon>
        <taxon>Embryophyta</taxon>
        <taxon>Tracheophyta</taxon>
        <taxon>Spermatophyta</taxon>
        <taxon>Magnoliopsida</taxon>
        <taxon>eudicotyledons</taxon>
        <taxon>Gunneridae</taxon>
        <taxon>Pentapetalae</taxon>
        <taxon>rosids</taxon>
        <taxon>malvids</taxon>
        <taxon>Malvales</taxon>
        <taxon>Malvaceae</taxon>
        <taxon>Malvoideae</taxon>
        <taxon>Gossypium</taxon>
    </lineage>
</organism>
<dbReference type="Pfam" id="PF02364">
    <property type="entry name" value="Glucan_synthase"/>
    <property type="match status" value="2"/>
</dbReference>
<dbReference type="GO" id="GO:0003843">
    <property type="term" value="F:1,3-beta-D-glucan synthase activity"/>
    <property type="evidence" value="ECO:0007669"/>
    <property type="project" value="InterPro"/>
</dbReference>
<feature type="transmembrane region" description="Helical" evidence="1">
    <location>
        <begin position="2465"/>
        <end position="2484"/>
    </location>
</feature>
<feature type="transmembrane region" description="Helical" evidence="1">
    <location>
        <begin position="2336"/>
        <end position="2356"/>
    </location>
</feature>
<dbReference type="GO" id="GO:0006075">
    <property type="term" value="P:(1-&gt;3)-beta-D-glucan biosynthetic process"/>
    <property type="evidence" value="ECO:0007669"/>
    <property type="project" value="InterPro"/>
</dbReference>
<keyword evidence="1" id="KW-0472">Membrane</keyword>
<evidence type="ECO:0000259" key="3">
    <source>
        <dbReference type="Pfam" id="PF04927"/>
    </source>
</evidence>
<feature type="transmembrane region" description="Helical" evidence="1">
    <location>
        <begin position="2304"/>
        <end position="2324"/>
    </location>
</feature>
<evidence type="ECO:0000259" key="2">
    <source>
        <dbReference type="Pfam" id="PF02364"/>
    </source>
</evidence>